<keyword evidence="8 14" id="KW-0963">Cytoplasm</keyword>
<comment type="caution">
    <text evidence="18">The sequence shown here is derived from an EMBL/GenBank/DDBJ whole genome shotgun (WGS) entry which is preliminary data.</text>
</comment>
<evidence type="ECO:0000256" key="12">
    <source>
        <dbReference type="ARBA" id="ARBA00022801"/>
    </source>
</evidence>
<evidence type="ECO:0000256" key="7">
    <source>
        <dbReference type="ARBA" id="ARBA00019179"/>
    </source>
</evidence>
<evidence type="ECO:0000256" key="9">
    <source>
        <dbReference type="ARBA" id="ARBA00022722"/>
    </source>
</evidence>
<keyword evidence="13 14" id="KW-0464">Manganese</keyword>
<dbReference type="InterPro" id="IPR024567">
    <property type="entry name" value="RNase_HII/HIII_dom"/>
</dbReference>
<dbReference type="GO" id="GO:0005737">
    <property type="term" value="C:cytoplasm"/>
    <property type="evidence" value="ECO:0007669"/>
    <property type="project" value="UniProtKB-SubCell"/>
</dbReference>
<evidence type="ECO:0000256" key="10">
    <source>
        <dbReference type="ARBA" id="ARBA00022723"/>
    </source>
</evidence>
<dbReference type="Proteomes" id="UP000823633">
    <property type="component" value="Unassembled WGS sequence"/>
</dbReference>
<dbReference type="PANTHER" id="PTHR10954:SF18">
    <property type="entry name" value="RIBONUCLEASE HII"/>
    <property type="match status" value="1"/>
</dbReference>
<evidence type="ECO:0000256" key="13">
    <source>
        <dbReference type="ARBA" id="ARBA00023211"/>
    </source>
</evidence>
<gene>
    <name evidence="14" type="primary">rnhB</name>
    <name evidence="18" type="ORF">IAC42_07830</name>
</gene>
<evidence type="ECO:0000256" key="5">
    <source>
        <dbReference type="ARBA" id="ARBA00007383"/>
    </source>
</evidence>
<keyword evidence="11 14" id="KW-0255">Endonuclease</keyword>
<dbReference type="AlphaFoldDB" id="A0A9D9EAD4"/>
<dbReference type="GO" id="GO:0032299">
    <property type="term" value="C:ribonuclease H2 complex"/>
    <property type="evidence" value="ECO:0007669"/>
    <property type="project" value="TreeGrafter"/>
</dbReference>
<evidence type="ECO:0000256" key="11">
    <source>
        <dbReference type="ARBA" id="ARBA00022759"/>
    </source>
</evidence>
<evidence type="ECO:0000256" key="14">
    <source>
        <dbReference type="HAMAP-Rule" id="MF_00052"/>
    </source>
</evidence>
<dbReference type="GO" id="GO:0003723">
    <property type="term" value="F:RNA binding"/>
    <property type="evidence" value="ECO:0007669"/>
    <property type="project" value="UniProtKB-UniRule"/>
</dbReference>
<dbReference type="NCBIfam" id="NF000595">
    <property type="entry name" value="PRK00015.1-3"/>
    <property type="match status" value="1"/>
</dbReference>
<dbReference type="CDD" id="cd07182">
    <property type="entry name" value="RNase_HII_bacteria_HII_like"/>
    <property type="match status" value="1"/>
</dbReference>
<dbReference type="InterPro" id="IPR036397">
    <property type="entry name" value="RNaseH_sf"/>
</dbReference>
<evidence type="ECO:0000256" key="16">
    <source>
        <dbReference type="RuleBase" id="RU003515"/>
    </source>
</evidence>
<comment type="catalytic activity">
    <reaction evidence="1 14 15 16">
        <text>Endonucleolytic cleavage to 5'-phosphomonoester.</text>
        <dbReference type="EC" id="3.1.26.4"/>
    </reaction>
</comment>
<comment type="function">
    <text evidence="3 14 16">Endonuclease that specifically degrades the RNA of RNA-DNA hybrids.</text>
</comment>
<keyword evidence="9 14" id="KW-0540">Nuclease</keyword>
<reference evidence="18" key="1">
    <citation type="submission" date="2020-10" db="EMBL/GenBank/DDBJ databases">
        <authorList>
            <person name="Gilroy R."/>
        </authorList>
    </citation>
    <scope>NUCLEOTIDE SEQUENCE</scope>
    <source>
        <strain evidence="18">11167</strain>
    </source>
</reference>
<evidence type="ECO:0000256" key="8">
    <source>
        <dbReference type="ARBA" id="ARBA00022490"/>
    </source>
</evidence>
<dbReference type="Pfam" id="PF01351">
    <property type="entry name" value="RNase_HII"/>
    <property type="match status" value="1"/>
</dbReference>
<comment type="cofactor">
    <cofactor evidence="14 15">
        <name>Mn(2+)</name>
        <dbReference type="ChEBI" id="CHEBI:29035"/>
    </cofactor>
    <cofactor evidence="14 15">
        <name>Mg(2+)</name>
        <dbReference type="ChEBI" id="CHEBI:18420"/>
    </cofactor>
    <text evidence="14 15">Manganese or magnesium. Binds 1 divalent metal ion per monomer in the absence of substrate. May bind a second metal ion after substrate binding.</text>
</comment>
<dbReference type="EC" id="3.1.26.4" evidence="6 14"/>
<protein>
    <recommendedName>
        <fullName evidence="7 14">Ribonuclease HII</fullName>
        <shortName evidence="14">RNase HII</shortName>
        <ecNumber evidence="6 14">3.1.26.4</ecNumber>
    </recommendedName>
</protein>
<dbReference type="SUPFAM" id="SSF53098">
    <property type="entry name" value="Ribonuclease H-like"/>
    <property type="match status" value="1"/>
</dbReference>
<evidence type="ECO:0000256" key="3">
    <source>
        <dbReference type="ARBA" id="ARBA00004065"/>
    </source>
</evidence>
<keyword evidence="10 14" id="KW-0479">Metal-binding</keyword>
<reference evidence="18" key="2">
    <citation type="journal article" date="2021" name="PeerJ">
        <title>Extensive microbial diversity within the chicken gut microbiome revealed by metagenomics and culture.</title>
        <authorList>
            <person name="Gilroy R."/>
            <person name="Ravi A."/>
            <person name="Getino M."/>
            <person name="Pursley I."/>
            <person name="Horton D.L."/>
            <person name="Alikhan N.F."/>
            <person name="Baker D."/>
            <person name="Gharbi K."/>
            <person name="Hall N."/>
            <person name="Watson M."/>
            <person name="Adriaenssens E.M."/>
            <person name="Foster-Nyarko E."/>
            <person name="Jarju S."/>
            <person name="Secka A."/>
            <person name="Antonio M."/>
            <person name="Oren A."/>
            <person name="Chaudhuri R.R."/>
            <person name="La Ragione R."/>
            <person name="Hildebrand F."/>
            <person name="Pallen M.J."/>
        </authorList>
    </citation>
    <scope>NUCLEOTIDE SEQUENCE</scope>
    <source>
        <strain evidence="18">11167</strain>
    </source>
</reference>
<feature type="binding site" evidence="14 15">
    <location>
        <position position="113"/>
    </location>
    <ligand>
        <name>a divalent metal cation</name>
        <dbReference type="ChEBI" id="CHEBI:60240"/>
    </ligand>
</feature>
<evidence type="ECO:0000256" key="15">
    <source>
        <dbReference type="PROSITE-ProRule" id="PRU01319"/>
    </source>
</evidence>
<evidence type="ECO:0000256" key="4">
    <source>
        <dbReference type="ARBA" id="ARBA00004496"/>
    </source>
</evidence>
<keyword evidence="12 14" id="KW-0378">Hydrolase</keyword>
<evidence type="ECO:0000256" key="6">
    <source>
        <dbReference type="ARBA" id="ARBA00012180"/>
    </source>
</evidence>
<dbReference type="HAMAP" id="MF_00052_B">
    <property type="entry name" value="RNase_HII_B"/>
    <property type="match status" value="1"/>
</dbReference>
<evidence type="ECO:0000259" key="17">
    <source>
        <dbReference type="PROSITE" id="PS51975"/>
    </source>
</evidence>
<dbReference type="InterPro" id="IPR022898">
    <property type="entry name" value="RNase_HII"/>
</dbReference>
<evidence type="ECO:0000313" key="19">
    <source>
        <dbReference type="Proteomes" id="UP000823633"/>
    </source>
</evidence>
<evidence type="ECO:0000256" key="1">
    <source>
        <dbReference type="ARBA" id="ARBA00000077"/>
    </source>
</evidence>
<comment type="subcellular location">
    <subcellularLocation>
        <location evidence="4 14">Cytoplasm</location>
    </subcellularLocation>
</comment>
<feature type="domain" description="RNase H type-2" evidence="17">
    <location>
        <begin position="13"/>
        <end position="206"/>
    </location>
</feature>
<evidence type="ECO:0000313" key="18">
    <source>
        <dbReference type="EMBL" id="MBO8443647.1"/>
    </source>
</evidence>
<dbReference type="PANTHER" id="PTHR10954">
    <property type="entry name" value="RIBONUCLEASE H2 SUBUNIT A"/>
    <property type="match status" value="1"/>
</dbReference>
<name>A0A9D9EAD4_9SPIR</name>
<feature type="binding site" evidence="14 15">
    <location>
        <position position="20"/>
    </location>
    <ligand>
        <name>a divalent metal cation</name>
        <dbReference type="ChEBI" id="CHEBI:60240"/>
    </ligand>
</feature>
<dbReference type="PROSITE" id="PS51975">
    <property type="entry name" value="RNASE_H_2"/>
    <property type="match status" value="1"/>
</dbReference>
<dbReference type="Gene3D" id="3.30.420.10">
    <property type="entry name" value="Ribonuclease H-like superfamily/Ribonuclease H"/>
    <property type="match status" value="1"/>
</dbReference>
<evidence type="ECO:0000256" key="2">
    <source>
        <dbReference type="ARBA" id="ARBA00001946"/>
    </source>
</evidence>
<accession>A0A9D9EAD4</accession>
<dbReference type="InterPro" id="IPR012337">
    <property type="entry name" value="RNaseH-like_sf"/>
</dbReference>
<dbReference type="GO" id="GO:0043137">
    <property type="term" value="P:DNA replication, removal of RNA primer"/>
    <property type="evidence" value="ECO:0007669"/>
    <property type="project" value="TreeGrafter"/>
</dbReference>
<organism evidence="18 19">
    <name type="scientific">Candidatus Aphodenecus pullistercoris</name>
    <dbReference type="NCBI Taxonomy" id="2840669"/>
    <lineage>
        <taxon>Bacteria</taxon>
        <taxon>Pseudomonadati</taxon>
        <taxon>Spirochaetota</taxon>
        <taxon>Spirochaetia</taxon>
        <taxon>Spirochaetales</taxon>
        <taxon>Candidatus Aphodenecus</taxon>
    </lineage>
</organism>
<sequence>MEQLELFDFTATGLAAGVDEAGRGPLAGPVCAAAVILGEDFDVSILDDSKKLSVESRERIAPIIKEKAIDYAVVFRDVDEIRRLNILGATLDAMRECIETLAGRNDLCLVQVDGNRRPPTPSLPDLSVQTIVKGDAKIPAIMAASILAKTERDRIMVEYDRLYPQYGFAVNKGYGTAAHREAILRYGPCPIHRPLFLRKILRSGQE</sequence>
<dbReference type="GO" id="GO:0004523">
    <property type="term" value="F:RNA-DNA hybrid ribonuclease activity"/>
    <property type="evidence" value="ECO:0007669"/>
    <property type="project" value="UniProtKB-UniRule"/>
</dbReference>
<dbReference type="InterPro" id="IPR001352">
    <property type="entry name" value="RNase_HII/HIII"/>
</dbReference>
<dbReference type="EMBL" id="JADIMU010000053">
    <property type="protein sequence ID" value="MBO8443647.1"/>
    <property type="molecule type" value="Genomic_DNA"/>
</dbReference>
<comment type="cofactor">
    <cofactor evidence="2">
        <name>Mg(2+)</name>
        <dbReference type="ChEBI" id="CHEBI:18420"/>
    </cofactor>
</comment>
<proteinExistence type="inferred from homology"/>
<comment type="similarity">
    <text evidence="5 14 16">Belongs to the RNase HII family.</text>
</comment>
<feature type="binding site" evidence="14 15">
    <location>
        <position position="19"/>
    </location>
    <ligand>
        <name>a divalent metal cation</name>
        <dbReference type="ChEBI" id="CHEBI:60240"/>
    </ligand>
</feature>
<dbReference type="GO" id="GO:0006298">
    <property type="term" value="P:mismatch repair"/>
    <property type="evidence" value="ECO:0007669"/>
    <property type="project" value="TreeGrafter"/>
</dbReference>
<dbReference type="GO" id="GO:0030145">
    <property type="term" value="F:manganese ion binding"/>
    <property type="evidence" value="ECO:0007669"/>
    <property type="project" value="UniProtKB-UniRule"/>
</dbReference>